<keyword evidence="1" id="KW-1133">Transmembrane helix</keyword>
<dbReference type="AlphaFoldDB" id="A0A7W9Q949"/>
<accession>A0A7W9Q949</accession>
<evidence type="ECO:0000313" key="3">
    <source>
        <dbReference type="Proteomes" id="UP000588098"/>
    </source>
</evidence>
<sequence>MTSATKSLLWLMLGLCLGLNVMLSVVLDEGGTETVLSVLTGICALAAAVGLFAMRRADR</sequence>
<evidence type="ECO:0000313" key="2">
    <source>
        <dbReference type="EMBL" id="MBB5935649.1"/>
    </source>
</evidence>
<feature type="transmembrane region" description="Helical" evidence="1">
    <location>
        <begin position="34"/>
        <end position="54"/>
    </location>
</feature>
<proteinExistence type="predicted"/>
<comment type="caution">
    <text evidence="2">The sequence shown here is derived from an EMBL/GenBank/DDBJ whole genome shotgun (WGS) entry which is preliminary data.</text>
</comment>
<evidence type="ECO:0000256" key="1">
    <source>
        <dbReference type="SAM" id="Phobius"/>
    </source>
</evidence>
<dbReference type="Proteomes" id="UP000588098">
    <property type="component" value="Unassembled WGS sequence"/>
</dbReference>
<keyword evidence="3" id="KW-1185">Reference proteome</keyword>
<gene>
    <name evidence="2" type="ORF">FHS42_002711</name>
</gene>
<name>A0A7W9Q949_9ACTN</name>
<protein>
    <submittedName>
        <fullName evidence="2">Uncharacterized protein</fullName>
    </submittedName>
</protein>
<dbReference type="RefSeq" id="WP_184572237.1">
    <property type="nucleotide sequence ID" value="NZ_JACHJL010000005.1"/>
</dbReference>
<organism evidence="2 3">
    <name type="scientific">Streptomyces zagrosensis</name>
    <dbReference type="NCBI Taxonomy" id="1042984"/>
    <lineage>
        <taxon>Bacteria</taxon>
        <taxon>Bacillati</taxon>
        <taxon>Actinomycetota</taxon>
        <taxon>Actinomycetes</taxon>
        <taxon>Kitasatosporales</taxon>
        <taxon>Streptomycetaceae</taxon>
        <taxon>Streptomyces</taxon>
    </lineage>
</organism>
<keyword evidence="1" id="KW-0472">Membrane</keyword>
<keyword evidence="1" id="KW-0812">Transmembrane</keyword>
<reference evidence="2 3" key="1">
    <citation type="submission" date="2020-08" db="EMBL/GenBank/DDBJ databases">
        <title>Genomic Encyclopedia of Type Strains, Phase III (KMG-III): the genomes of soil and plant-associated and newly described type strains.</title>
        <authorList>
            <person name="Whitman W."/>
        </authorList>
    </citation>
    <scope>NUCLEOTIDE SEQUENCE [LARGE SCALE GENOMIC DNA]</scope>
    <source>
        <strain evidence="2 3">CECT 8305</strain>
    </source>
</reference>
<dbReference type="EMBL" id="JACHJL010000005">
    <property type="protein sequence ID" value="MBB5935649.1"/>
    <property type="molecule type" value="Genomic_DNA"/>
</dbReference>